<feature type="chain" id="PRO_5045078315" description="F5/8 type C domain-containing protein" evidence="1">
    <location>
        <begin position="17"/>
        <end position="168"/>
    </location>
</feature>
<dbReference type="PROSITE" id="PS50022">
    <property type="entry name" value="FA58C_3"/>
    <property type="match status" value="1"/>
</dbReference>
<comment type="caution">
    <text evidence="3">The sequence shown here is derived from an EMBL/GenBank/DDBJ whole genome shotgun (WGS) entry which is preliminary data.</text>
</comment>
<dbReference type="Proteomes" id="UP001159427">
    <property type="component" value="Unassembled WGS sequence"/>
</dbReference>
<keyword evidence="1" id="KW-0732">Signal</keyword>
<evidence type="ECO:0000256" key="1">
    <source>
        <dbReference type="SAM" id="SignalP"/>
    </source>
</evidence>
<dbReference type="InterPro" id="IPR000421">
    <property type="entry name" value="FA58C"/>
</dbReference>
<reference evidence="3 4" key="1">
    <citation type="submission" date="2022-05" db="EMBL/GenBank/DDBJ databases">
        <authorList>
            <consortium name="Genoscope - CEA"/>
            <person name="William W."/>
        </authorList>
    </citation>
    <scope>NUCLEOTIDE SEQUENCE [LARGE SCALE GENOMIC DNA]</scope>
</reference>
<dbReference type="EMBL" id="CALNXI010002895">
    <property type="protein sequence ID" value="CAH3191319.1"/>
    <property type="molecule type" value="Genomic_DNA"/>
</dbReference>
<evidence type="ECO:0000313" key="4">
    <source>
        <dbReference type="Proteomes" id="UP001159427"/>
    </source>
</evidence>
<dbReference type="SUPFAM" id="SSF49785">
    <property type="entry name" value="Galactose-binding domain-like"/>
    <property type="match status" value="1"/>
</dbReference>
<keyword evidence="4" id="KW-1185">Reference proteome</keyword>
<dbReference type="PANTHER" id="PTHR24543">
    <property type="entry name" value="MULTICOPPER OXIDASE-RELATED"/>
    <property type="match status" value="1"/>
</dbReference>
<feature type="domain" description="F5/8 type C" evidence="2">
    <location>
        <begin position="18"/>
        <end position="165"/>
    </location>
</feature>
<dbReference type="SMART" id="SM00231">
    <property type="entry name" value="FA58C"/>
    <property type="match status" value="1"/>
</dbReference>
<dbReference type="CDD" id="cd00057">
    <property type="entry name" value="FA58C"/>
    <property type="match status" value="1"/>
</dbReference>
<accession>A0ABN8SK80</accession>
<protein>
    <recommendedName>
        <fullName evidence="2">F5/8 type C domain-containing protein</fullName>
    </recommendedName>
</protein>
<feature type="non-terminal residue" evidence="3">
    <location>
        <position position="1"/>
    </location>
</feature>
<dbReference type="Pfam" id="PF00754">
    <property type="entry name" value="F5_F8_type_C"/>
    <property type="match status" value="1"/>
</dbReference>
<proteinExistence type="predicted"/>
<evidence type="ECO:0000313" key="3">
    <source>
        <dbReference type="EMBL" id="CAH3191319.1"/>
    </source>
</evidence>
<sequence>CFSIFTSFCLHTATQASCFSNAIGIANKFAVSYNMMTASTKKTDYSAKHGRLNGRRAWCAQSARGTQEWLKIELEKSTEICGVATQGREDTDEYVISFKLYYSLDGDGWTAYKNSNGYDEVFTRFGNSSITDYHQLPVPVSPKFIVFHPTSQHIWNCLRVEIYSTNST</sequence>
<gene>
    <name evidence="3" type="ORF">PEVE_00021616</name>
</gene>
<evidence type="ECO:0000259" key="2">
    <source>
        <dbReference type="PROSITE" id="PS50022"/>
    </source>
</evidence>
<organism evidence="3 4">
    <name type="scientific">Porites evermanni</name>
    <dbReference type="NCBI Taxonomy" id="104178"/>
    <lineage>
        <taxon>Eukaryota</taxon>
        <taxon>Metazoa</taxon>
        <taxon>Cnidaria</taxon>
        <taxon>Anthozoa</taxon>
        <taxon>Hexacorallia</taxon>
        <taxon>Scleractinia</taxon>
        <taxon>Fungiina</taxon>
        <taxon>Poritidae</taxon>
        <taxon>Porites</taxon>
    </lineage>
</organism>
<dbReference type="PROSITE" id="PS01285">
    <property type="entry name" value="FA58C_1"/>
    <property type="match status" value="1"/>
</dbReference>
<feature type="signal peptide" evidence="1">
    <location>
        <begin position="1"/>
        <end position="16"/>
    </location>
</feature>
<feature type="non-terminal residue" evidence="3">
    <location>
        <position position="168"/>
    </location>
</feature>
<dbReference type="Gene3D" id="2.60.120.260">
    <property type="entry name" value="Galactose-binding domain-like"/>
    <property type="match status" value="1"/>
</dbReference>
<name>A0ABN8SK80_9CNID</name>
<dbReference type="InterPro" id="IPR008979">
    <property type="entry name" value="Galactose-bd-like_sf"/>
</dbReference>